<dbReference type="Proteomes" id="UP001309299">
    <property type="component" value="Unassembled WGS sequence"/>
</dbReference>
<organism evidence="1 2">
    <name type="scientific">Cutibacterium avidum</name>
    <dbReference type="NCBI Taxonomy" id="33010"/>
    <lineage>
        <taxon>Bacteria</taxon>
        <taxon>Bacillati</taxon>
        <taxon>Actinomycetota</taxon>
        <taxon>Actinomycetes</taxon>
        <taxon>Propionibacteriales</taxon>
        <taxon>Propionibacteriaceae</taxon>
        <taxon>Cutibacterium</taxon>
    </lineage>
</organism>
<gene>
    <name evidence="1" type="ORF">V7F78_00140</name>
</gene>
<dbReference type="EMBL" id="JBAKUA010000001">
    <property type="protein sequence ID" value="MEH1545458.1"/>
    <property type="molecule type" value="Genomic_DNA"/>
</dbReference>
<reference evidence="1" key="1">
    <citation type="submission" date="2024-02" db="EMBL/GenBank/DDBJ databases">
        <title>Bacterial skin colonization with Propionibacterium avidum as a risk factor for Periprosthetic Joint Infections - a single-center prospective study.</title>
        <authorList>
            <person name="Achermann Y."/>
        </authorList>
    </citation>
    <scope>NUCLEOTIDE SEQUENCE</scope>
    <source>
        <strain evidence="1">PAVI-2017310195</strain>
    </source>
</reference>
<dbReference type="AlphaFoldDB" id="A0AB35XHX2"/>
<name>A0AB35XHX2_9ACTN</name>
<sequence>MTRTPTCPRLRTAPGSRMCRGRHIVMVRGFPCPPESPALTCQVAFEIQCCSNSHMCCPRRAACCPSLLTCCPSSRWSFPALQAFRDSQGMRVELDCPWTPVPGGLRLLAPDGRSFRLRGVRASYDGHVDVPADVANRLHESGIVTMPTGLRVAVVSDDGVSQDIVRGLEARRIEVTTWMRGRQPGSFRDLRCVSGASCPVVHVVVICPRTLLGGRDIAEQCHRAGVPSVIAWGRHRWGVLGPINDHHPGCQHCADMALAAHDPDWVTMARTTTGDSHDPAVTAWLVNQIEATAGALRDDSDVYRAKSVQVRTNAGERSLVVPAQPGCHCWPPQEASCNTLMRSAA</sequence>
<evidence type="ECO:0000313" key="1">
    <source>
        <dbReference type="EMBL" id="MEH1545458.1"/>
    </source>
</evidence>
<proteinExistence type="predicted"/>
<evidence type="ECO:0000313" key="2">
    <source>
        <dbReference type="Proteomes" id="UP001309299"/>
    </source>
</evidence>
<dbReference type="Gene3D" id="3.40.50.720">
    <property type="entry name" value="NAD(P)-binding Rossmann-like Domain"/>
    <property type="match status" value="1"/>
</dbReference>
<accession>A0AB35XHX2</accession>
<comment type="caution">
    <text evidence="1">The sequence shown here is derived from an EMBL/GenBank/DDBJ whole genome shotgun (WGS) entry which is preliminary data.</text>
</comment>
<protein>
    <submittedName>
        <fullName evidence="1">Uncharacterized protein</fullName>
    </submittedName>
</protein>